<gene>
    <name evidence="16" type="primary">NEIL3</name>
    <name evidence="16" type="ORF">EYF80_018980</name>
</gene>
<keyword evidence="10" id="KW-0511">Multifunctional enzyme</keyword>
<dbReference type="Pfam" id="PF06839">
    <property type="entry name" value="Zn_ribbon_GRF"/>
    <property type="match status" value="2"/>
</dbReference>
<dbReference type="InterPro" id="IPR000214">
    <property type="entry name" value="Znf_DNA_glyclase/AP_lyase"/>
</dbReference>
<evidence type="ECO:0000256" key="1">
    <source>
        <dbReference type="ARBA" id="ARBA00009409"/>
    </source>
</evidence>
<evidence type="ECO:0000256" key="2">
    <source>
        <dbReference type="ARBA" id="ARBA00022723"/>
    </source>
</evidence>
<evidence type="ECO:0000256" key="10">
    <source>
        <dbReference type="ARBA" id="ARBA00023268"/>
    </source>
</evidence>
<accession>A0A4Z2HYB8</accession>
<feature type="domain" description="FPG-type" evidence="14">
    <location>
        <begin position="201"/>
        <end position="235"/>
    </location>
</feature>
<evidence type="ECO:0000313" key="16">
    <source>
        <dbReference type="EMBL" id="TNN70846.1"/>
    </source>
</evidence>
<dbReference type="Gene3D" id="1.10.8.50">
    <property type="match status" value="2"/>
</dbReference>
<evidence type="ECO:0000256" key="12">
    <source>
        <dbReference type="PROSITE-ProRule" id="PRU00391"/>
    </source>
</evidence>
<dbReference type="PROSITE" id="PS51999">
    <property type="entry name" value="ZF_GRF"/>
    <property type="match status" value="2"/>
</dbReference>
<dbReference type="InterPro" id="IPR015886">
    <property type="entry name" value="H2TH_FPG"/>
</dbReference>
<reference evidence="16 17" key="1">
    <citation type="submission" date="2019-03" db="EMBL/GenBank/DDBJ databases">
        <title>First draft genome of Liparis tanakae, snailfish: a comprehensive survey of snailfish specific genes.</title>
        <authorList>
            <person name="Kim W."/>
            <person name="Song I."/>
            <person name="Jeong J.-H."/>
            <person name="Kim D."/>
            <person name="Kim S."/>
            <person name="Ryu S."/>
            <person name="Song J.Y."/>
            <person name="Lee S.K."/>
        </authorList>
    </citation>
    <scope>NUCLEOTIDE SEQUENCE [LARGE SCALE GENOMIC DNA]</scope>
    <source>
        <tissue evidence="16">Muscle</tissue>
    </source>
</reference>
<dbReference type="PROSITE" id="PS51066">
    <property type="entry name" value="ZF_FPG_2"/>
    <property type="match status" value="1"/>
</dbReference>
<keyword evidence="16" id="KW-0540">Nuclease</keyword>
<dbReference type="InterPro" id="IPR035937">
    <property type="entry name" value="FPG_N"/>
</dbReference>
<dbReference type="SUPFAM" id="SSF81624">
    <property type="entry name" value="N-terminal domain of MutM-like DNA repair proteins"/>
    <property type="match status" value="1"/>
</dbReference>
<feature type="domain" description="GRF-type" evidence="15">
    <location>
        <begin position="430"/>
        <end position="473"/>
    </location>
</feature>
<dbReference type="InterPro" id="IPR010666">
    <property type="entry name" value="Znf_GRF"/>
</dbReference>
<protein>
    <submittedName>
        <fullName evidence="16">Endonuclease 8-like 3</fullName>
    </submittedName>
</protein>
<dbReference type="GO" id="GO:0003684">
    <property type="term" value="F:damaged DNA binding"/>
    <property type="evidence" value="ECO:0007669"/>
    <property type="project" value="InterPro"/>
</dbReference>
<dbReference type="AlphaFoldDB" id="A0A4Z2HYB8"/>
<dbReference type="EMBL" id="SRLO01000158">
    <property type="protein sequence ID" value="TNN70846.1"/>
    <property type="molecule type" value="Genomic_DNA"/>
</dbReference>
<dbReference type="SMART" id="SM01232">
    <property type="entry name" value="H2TH"/>
    <property type="match status" value="1"/>
</dbReference>
<organism evidence="16 17">
    <name type="scientific">Liparis tanakae</name>
    <name type="common">Tanaka's snailfish</name>
    <dbReference type="NCBI Taxonomy" id="230148"/>
    <lineage>
        <taxon>Eukaryota</taxon>
        <taxon>Metazoa</taxon>
        <taxon>Chordata</taxon>
        <taxon>Craniata</taxon>
        <taxon>Vertebrata</taxon>
        <taxon>Euteleostomi</taxon>
        <taxon>Actinopterygii</taxon>
        <taxon>Neopterygii</taxon>
        <taxon>Teleostei</taxon>
        <taxon>Neoteleostei</taxon>
        <taxon>Acanthomorphata</taxon>
        <taxon>Eupercaria</taxon>
        <taxon>Perciformes</taxon>
        <taxon>Cottioidei</taxon>
        <taxon>Cottales</taxon>
        <taxon>Liparidae</taxon>
        <taxon>Liparis</taxon>
    </lineage>
</organism>
<dbReference type="Gene3D" id="3.20.190.10">
    <property type="entry name" value="MutM-like, N-terminal"/>
    <property type="match status" value="1"/>
</dbReference>
<keyword evidence="2" id="KW-0479">Metal-binding</keyword>
<dbReference type="GO" id="GO:0006284">
    <property type="term" value="P:base-excision repair"/>
    <property type="evidence" value="ECO:0007669"/>
    <property type="project" value="InterPro"/>
</dbReference>
<keyword evidence="16" id="KW-0255">Endonuclease</keyword>
<evidence type="ECO:0000256" key="3">
    <source>
        <dbReference type="ARBA" id="ARBA00022763"/>
    </source>
</evidence>
<keyword evidence="7" id="KW-0238">DNA-binding</keyword>
<feature type="domain" description="GRF-type" evidence="15">
    <location>
        <begin position="477"/>
        <end position="519"/>
    </location>
</feature>
<evidence type="ECO:0000259" key="14">
    <source>
        <dbReference type="PROSITE" id="PS51066"/>
    </source>
</evidence>
<keyword evidence="11" id="KW-0326">Glycosidase</keyword>
<evidence type="ECO:0000256" key="6">
    <source>
        <dbReference type="ARBA" id="ARBA00022833"/>
    </source>
</evidence>
<evidence type="ECO:0000256" key="4">
    <source>
        <dbReference type="ARBA" id="ARBA00022771"/>
    </source>
</evidence>
<dbReference type="SUPFAM" id="SSF46946">
    <property type="entry name" value="S13-like H2TH domain"/>
    <property type="match status" value="1"/>
</dbReference>
<keyword evidence="3" id="KW-0227">DNA damage</keyword>
<dbReference type="GO" id="GO:0008270">
    <property type="term" value="F:zinc ion binding"/>
    <property type="evidence" value="ECO:0007669"/>
    <property type="project" value="UniProtKB-KW"/>
</dbReference>
<evidence type="ECO:0000256" key="11">
    <source>
        <dbReference type="ARBA" id="ARBA00023295"/>
    </source>
</evidence>
<proteinExistence type="inferred from homology"/>
<evidence type="ECO:0000313" key="17">
    <source>
        <dbReference type="Proteomes" id="UP000314294"/>
    </source>
</evidence>
<dbReference type="PANTHER" id="PTHR22993:SF10">
    <property type="entry name" value="ENDONUCLEASE 8-LIKE 3"/>
    <property type="match status" value="1"/>
</dbReference>
<keyword evidence="6" id="KW-0862">Zinc</keyword>
<evidence type="ECO:0000259" key="15">
    <source>
        <dbReference type="PROSITE" id="PS51999"/>
    </source>
</evidence>
<dbReference type="Proteomes" id="UP000314294">
    <property type="component" value="Unassembled WGS sequence"/>
</dbReference>
<comment type="caution">
    <text evidence="16">The sequence shown here is derived from an EMBL/GenBank/DDBJ whole genome shotgun (WGS) entry which is preliminary data.</text>
</comment>
<dbReference type="GO" id="GO:0019104">
    <property type="term" value="F:DNA N-glycosylase activity"/>
    <property type="evidence" value="ECO:0007669"/>
    <property type="project" value="TreeGrafter"/>
</dbReference>
<dbReference type="GO" id="GO:0016829">
    <property type="term" value="F:lyase activity"/>
    <property type="evidence" value="ECO:0007669"/>
    <property type="project" value="UniProtKB-KW"/>
</dbReference>
<keyword evidence="5" id="KW-0378">Hydrolase</keyword>
<dbReference type="InterPro" id="IPR010979">
    <property type="entry name" value="Ribosomal_uS13-like_H2TH"/>
</dbReference>
<keyword evidence="17" id="KW-1185">Reference proteome</keyword>
<evidence type="ECO:0000256" key="5">
    <source>
        <dbReference type="ARBA" id="ARBA00022801"/>
    </source>
</evidence>
<name>A0A4Z2HYB8_9TELE</name>
<feature type="compositionally biased region" description="Polar residues" evidence="13">
    <location>
        <begin position="382"/>
        <end position="391"/>
    </location>
</feature>
<sequence>MVEGPGCTLNGEKIRSKVQKGQKLKETRGSLITCTKNDPAGNAFHALVGCPYTGVETLGKELFVYFGLRALRVHFGMNGSMRINPGERKDTTGCPPALQIHLTNDTVCFFDSAVEMRLTEDCEQRVRALESLDVCSSRFSSSRSAEAVRSQGGRMLCDVLLDQAVMPGVGNIIKNEALFDSGLHPAVKCRKSGSPLHKHYKVYKRPRCGRCLGGVTVCRLGANGRMTYFCGSCQPADPSGVHVSELPVRSGLLGWARGERPDGHVTKREEEDWAFHKDDSNTEASPAAATGLIKYPCIAFRKPREELKVNWRSALGTSTLVFSDVSEQPEPARPPPPSPAGSHLNSSAAERGLYKSGVGRGTASPNYASGGSRRKNAELLSNGESPASSSHPPKKMRIDHGPFPGNNAQNGAPNSGVRKTESTSSAPPLCASHRRPAALRTVHKDGENKGRQFYACSLPRETKCNFFEWADLHFPSCHHGKRSLMRAVLKLGPNNGRHFYVCCFQKGKQCDFFQWAETGSGGSPPPGC</sequence>
<dbReference type="GO" id="GO:0005634">
    <property type="term" value="C:nucleus"/>
    <property type="evidence" value="ECO:0007669"/>
    <property type="project" value="TreeGrafter"/>
</dbReference>
<dbReference type="CDD" id="cd08969">
    <property type="entry name" value="MeNeil3_N"/>
    <property type="match status" value="1"/>
</dbReference>
<evidence type="ECO:0000256" key="13">
    <source>
        <dbReference type="SAM" id="MobiDB-lite"/>
    </source>
</evidence>
<evidence type="ECO:0000256" key="8">
    <source>
        <dbReference type="ARBA" id="ARBA00023204"/>
    </source>
</evidence>
<dbReference type="GO" id="GO:0003906">
    <property type="term" value="F:DNA-(apurinic or apyrimidinic site) endonuclease activity"/>
    <property type="evidence" value="ECO:0007669"/>
    <property type="project" value="InterPro"/>
</dbReference>
<feature type="region of interest" description="Disordered" evidence="13">
    <location>
        <begin position="325"/>
        <end position="435"/>
    </location>
</feature>
<evidence type="ECO:0000256" key="7">
    <source>
        <dbReference type="ARBA" id="ARBA00023125"/>
    </source>
</evidence>
<comment type="similarity">
    <text evidence="1">Belongs to the FPG family.</text>
</comment>
<dbReference type="OrthoDB" id="498125at2759"/>
<keyword evidence="8" id="KW-0234">DNA repair</keyword>
<evidence type="ECO:0000256" key="9">
    <source>
        <dbReference type="ARBA" id="ARBA00023239"/>
    </source>
</evidence>
<dbReference type="PANTHER" id="PTHR22993">
    <property type="entry name" value="FORMAMIDOPYRIMIDINE-DNA GLYCOSYLASE"/>
    <property type="match status" value="1"/>
</dbReference>
<keyword evidence="4 12" id="KW-0863">Zinc-finger</keyword>
<keyword evidence="9" id="KW-0456">Lyase</keyword>